<dbReference type="Proteomes" id="UP000054244">
    <property type="component" value="Unassembled WGS sequence"/>
</dbReference>
<dbReference type="InterPro" id="IPR032675">
    <property type="entry name" value="LRR_dom_sf"/>
</dbReference>
<name>A0A091N159_APAVI</name>
<accession>A0A091N159</accession>
<dbReference type="SMART" id="SM00369">
    <property type="entry name" value="LRR_TYP"/>
    <property type="match status" value="3"/>
</dbReference>
<organism evidence="4 5">
    <name type="scientific">Apaloderma vittatum</name>
    <name type="common">Bar-tailed trogon</name>
    <dbReference type="NCBI Taxonomy" id="57397"/>
    <lineage>
        <taxon>Eukaryota</taxon>
        <taxon>Metazoa</taxon>
        <taxon>Chordata</taxon>
        <taxon>Craniata</taxon>
        <taxon>Vertebrata</taxon>
        <taxon>Euteleostomi</taxon>
        <taxon>Archelosauria</taxon>
        <taxon>Archosauria</taxon>
        <taxon>Dinosauria</taxon>
        <taxon>Saurischia</taxon>
        <taxon>Theropoda</taxon>
        <taxon>Coelurosauria</taxon>
        <taxon>Aves</taxon>
        <taxon>Neognathae</taxon>
        <taxon>Neoaves</taxon>
        <taxon>Telluraves</taxon>
        <taxon>Coraciimorphae</taxon>
        <taxon>Trogoniformes</taxon>
        <taxon>Trogonidae</taxon>
        <taxon>Apaloderma</taxon>
    </lineage>
</organism>
<keyword evidence="3" id="KW-0472">Membrane</keyword>
<dbReference type="PANTHER" id="PTHR23045">
    <property type="entry name" value="LEUCINE-RICH REPEAT-CONTAINING PROTEIN 37A"/>
    <property type="match status" value="1"/>
</dbReference>
<gene>
    <name evidence="4" type="ORF">N311_08206</name>
</gene>
<dbReference type="SUPFAM" id="SSF52058">
    <property type="entry name" value="L domain-like"/>
    <property type="match status" value="1"/>
</dbReference>
<dbReference type="Gene3D" id="3.80.10.10">
    <property type="entry name" value="Ribonuclease Inhibitor"/>
    <property type="match status" value="1"/>
</dbReference>
<dbReference type="PANTHER" id="PTHR23045:SF9">
    <property type="entry name" value="LEUCINE RICH REPEAT CONTAINING 37A-RELATED"/>
    <property type="match status" value="1"/>
</dbReference>
<sequence>LPTATRRWALSILDFTGNSISSIEEQAWREYPWAEYLVLRDNDVPAVKRRSLEVLLLVKHLVVLAFLELLPRDLSCSKTLSIEERAFEPLPLLQLINLGGNLITQIQNGTFQAWHGLQFLQKLILSHNPLPVIADTSFFELPSVKHVDLSATQVTQQTLLMLLLCLETLWVFSLINFLFLANCPVIRACCLCRRKHPTETLCRTIKY</sequence>
<protein>
    <submittedName>
        <fullName evidence="4">Leucine-rich repeat-containing protein 37A3</fullName>
    </submittedName>
</protein>
<evidence type="ECO:0000313" key="5">
    <source>
        <dbReference type="Proteomes" id="UP000054244"/>
    </source>
</evidence>
<evidence type="ECO:0000256" key="2">
    <source>
        <dbReference type="ARBA" id="ARBA00022737"/>
    </source>
</evidence>
<feature type="non-terminal residue" evidence="4">
    <location>
        <position position="207"/>
    </location>
</feature>
<dbReference type="Pfam" id="PF13855">
    <property type="entry name" value="LRR_8"/>
    <property type="match status" value="1"/>
</dbReference>
<dbReference type="InterPro" id="IPR015753">
    <property type="entry name" value="LRRC37"/>
</dbReference>
<keyword evidence="1" id="KW-0433">Leucine-rich repeat</keyword>
<keyword evidence="5" id="KW-1185">Reference proteome</keyword>
<dbReference type="AlphaFoldDB" id="A0A091N159"/>
<feature type="transmembrane region" description="Helical" evidence="3">
    <location>
        <begin position="159"/>
        <end position="181"/>
    </location>
</feature>
<reference evidence="4 5" key="1">
    <citation type="submission" date="2014-04" db="EMBL/GenBank/DDBJ databases">
        <title>Genome evolution of avian class.</title>
        <authorList>
            <person name="Zhang G."/>
            <person name="Li C."/>
        </authorList>
    </citation>
    <scope>NUCLEOTIDE SEQUENCE [LARGE SCALE GENOMIC DNA]</scope>
    <source>
        <strain evidence="4">BGI_N311</strain>
    </source>
</reference>
<proteinExistence type="predicted"/>
<keyword evidence="3" id="KW-0812">Transmembrane</keyword>
<dbReference type="EMBL" id="KL374265">
    <property type="protein sequence ID" value="KFP82662.1"/>
    <property type="molecule type" value="Genomic_DNA"/>
</dbReference>
<feature type="non-terminal residue" evidence="4">
    <location>
        <position position="1"/>
    </location>
</feature>
<evidence type="ECO:0000256" key="3">
    <source>
        <dbReference type="SAM" id="Phobius"/>
    </source>
</evidence>
<dbReference type="InterPro" id="IPR001611">
    <property type="entry name" value="Leu-rich_rpt"/>
</dbReference>
<keyword evidence="3" id="KW-1133">Transmembrane helix</keyword>
<dbReference type="InterPro" id="IPR003591">
    <property type="entry name" value="Leu-rich_rpt_typical-subtyp"/>
</dbReference>
<keyword evidence="2" id="KW-0677">Repeat</keyword>
<evidence type="ECO:0000256" key="1">
    <source>
        <dbReference type="ARBA" id="ARBA00022614"/>
    </source>
</evidence>
<evidence type="ECO:0000313" key="4">
    <source>
        <dbReference type="EMBL" id="KFP82662.1"/>
    </source>
</evidence>